<keyword evidence="5" id="KW-0411">Iron-sulfur</keyword>
<dbReference type="NCBIfam" id="NF045663">
    <property type="entry name" value="diclust_near_Sec"/>
    <property type="match status" value="1"/>
</dbReference>
<dbReference type="GO" id="GO:0016491">
    <property type="term" value="F:oxidoreductase activity"/>
    <property type="evidence" value="ECO:0007669"/>
    <property type="project" value="UniProtKB-KW"/>
</dbReference>
<dbReference type="PROSITE" id="PS00198">
    <property type="entry name" value="4FE4S_FER_1"/>
    <property type="match status" value="1"/>
</dbReference>
<feature type="domain" description="4Fe-4S ferredoxin-type" evidence="6">
    <location>
        <begin position="338"/>
        <end position="368"/>
    </location>
</feature>
<evidence type="ECO:0000259" key="6">
    <source>
        <dbReference type="PROSITE" id="PS51379"/>
    </source>
</evidence>
<evidence type="ECO:0000256" key="1">
    <source>
        <dbReference type="ARBA" id="ARBA00022485"/>
    </source>
</evidence>
<dbReference type="InterPro" id="IPR017896">
    <property type="entry name" value="4Fe4S_Fe-S-bd"/>
</dbReference>
<dbReference type="Gene3D" id="1.10.1060.10">
    <property type="entry name" value="Alpha-helical ferredoxin"/>
    <property type="match status" value="2"/>
</dbReference>
<dbReference type="STRING" id="1796616.A4V09_21840"/>
<keyword evidence="2" id="KW-0479">Metal-binding</keyword>
<protein>
    <recommendedName>
        <fullName evidence="6">4Fe-4S ferredoxin-type domain-containing protein</fullName>
    </recommendedName>
</protein>
<accession>A0A1C7IJ56</accession>
<dbReference type="Proteomes" id="UP000092574">
    <property type="component" value="Chromosome"/>
</dbReference>
<keyword evidence="3" id="KW-0560">Oxidoreductase</keyword>
<organism evidence="7 8">
    <name type="scientific">Blautia pseudococcoides</name>
    <dbReference type="NCBI Taxonomy" id="1796616"/>
    <lineage>
        <taxon>Bacteria</taxon>
        <taxon>Bacillati</taxon>
        <taxon>Bacillota</taxon>
        <taxon>Clostridia</taxon>
        <taxon>Lachnospirales</taxon>
        <taxon>Lachnospiraceae</taxon>
        <taxon>Blautia</taxon>
    </lineage>
</organism>
<dbReference type="GO" id="GO:0046872">
    <property type="term" value="F:metal ion binding"/>
    <property type="evidence" value="ECO:0007669"/>
    <property type="project" value="UniProtKB-KW"/>
</dbReference>
<dbReference type="GO" id="GO:0051539">
    <property type="term" value="F:4 iron, 4 sulfur cluster binding"/>
    <property type="evidence" value="ECO:0007669"/>
    <property type="project" value="UniProtKB-KW"/>
</dbReference>
<keyword evidence="8" id="KW-1185">Reference proteome</keyword>
<dbReference type="GO" id="GO:0005886">
    <property type="term" value="C:plasma membrane"/>
    <property type="evidence" value="ECO:0007669"/>
    <property type="project" value="TreeGrafter"/>
</dbReference>
<name>A0A1C7IJ56_9FIRM</name>
<dbReference type="InterPro" id="IPR051460">
    <property type="entry name" value="HdrC_iron-sulfur_subunit"/>
</dbReference>
<dbReference type="Pfam" id="PF13450">
    <property type="entry name" value="NAD_binding_8"/>
    <property type="match status" value="1"/>
</dbReference>
<dbReference type="InterPro" id="IPR004017">
    <property type="entry name" value="Cys_rich_dom"/>
</dbReference>
<evidence type="ECO:0000256" key="5">
    <source>
        <dbReference type="ARBA" id="ARBA00023014"/>
    </source>
</evidence>
<dbReference type="AlphaFoldDB" id="A0A1C7IJ56"/>
<evidence type="ECO:0000256" key="3">
    <source>
        <dbReference type="ARBA" id="ARBA00023002"/>
    </source>
</evidence>
<dbReference type="KEGG" id="byl:A4V09_21840"/>
<keyword evidence="1" id="KW-0004">4Fe-4S</keyword>
<dbReference type="RefSeq" id="WP_084043731.1">
    <property type="nucleotide sequence ID" value="NZ_CP015405.2"/>
</dbReference>
<dbReference type="OrthoDB" id="5241828at2"/>
<reference evidence="7" key="1">
    <citation type="submission" date="2017-04" db="EMBL/GenBank/DDBJ databases">
        <title>Complete Genome Sequences of Twelve Strains of a Stable Defined Moderately Diverse Mouse Microbiota 2 (sDMDMm2).</title>
        <authorList>
            <person name="Uchimura Y."/>
            <person name="Wyss M."/>
            <person name="Brugiroux S."/>
            <person name="Limenitakis J.P."/>
            <person name="Stecher B."/>
            <person name="McCoy K.D."/>
            <person name="Macpherson A.J."/>
        </authorList>
    </citation>
    <scope>NUCLEOTIDE SEQUENCE</scope>
    <source>
        <strain evidence="7">YL58</strain>
    </source>
</reference>
<dbReference type="InterPro" id="IPR009051">
    <property type="entry name" value="Helical_ferredxn"/>
</dbReference>
<dbReference type="SUPFAM" id="SSF51905">
    <property type="entry name" value="FAD/NAD(P)-binding domain"/>
    <property type="match status" value="1"/>
</dbReference>
<dbReference type="InterPro" id="IPR017900">
    <property type="entry name" value="4Fe4S_Fe_S_CS"/>
</dbReference>
<dbReference type="SUPFAM" id="SSF46548">
    <property type="entry name" value="alpha-helical ferredoxin"/>
    <property type="match status" value="2"/>
</dbReference>
<evidence type="ECO:0000256" key="2">
    <source>
        <dbReference type="ARBA" id="ARBA00022723"/>
    </source>
</evidence>
<sequence>MLELNQQKLHELEAKCTKEQPPAAMAACPLHVDCREICRAAAVSDFSKARELYEKNAVFPGILSHLCEEPCQSACIRKEHGDPVSLRLLECAAQAYGSLKKKRTFLSKRAEKAAIVGAGLTGLAAALELGKKGYSVTVLEQARRPGGFLLTERRLPREILEKDLERLKEYKIEIHTLNRVDHIETLTAQYDAVLLAWGLHTPPVHADTVAFTADKDKLFAAGDAVKSRSGTIPDAISEGRRAAISMDRYLKKVSLTAGRDAEGAFRTTLHVTGKEAESLNSCLSSGLPSKEEAVQEASRCLECTCTDCIDACAFMRRYKAWPKKYLREVYNNLAIAMGTRHANKMINSCSLCGQCASVCPHGLDLGQVIQAARNIMVSQNKMPSSAFEFALNDLTFSNSEHCFLVKPDPENARPSYVYFPGCQLGASAPETVWQSYNDLRSRLPGGTGIILGCCGIMAKWAGRGDIYEETVLQLKTAWESLGCPEVITACPACLTSLSEAVSQMHCTGIWEILHTIGLPGTAHTGNVSLRIHDACQARNSPRIREQVRHLARSMGCSVSEGLYTGESSGCCGYGGLTQFSNPSLADEMAGQCVSDSDSAFLTYCINCRDRFLRQGAEAYHILELIYPSSYEEHRWPSYSVRQQNRMYLKRRLSKELWGEHTKGEMPLKLFYDSETADLLEKRMILERDICSVIEAAEKTRERIRDAQSGLYIAHKKVGNVTFWVWYLPREDGYEIRRGYAHRMEIKGDM</sequence>
<gene>
    <name evidence="7" type="ORF">A4V09_21840</name>
</gene>
<dbReference type="InterPro" id="IPR036188">
    <property type="entry name" value="FAD/NAD-bd_sf"/>
</dbReference>
<keyword evidence="4" id="KW-0408">Iron</keyword>
<dbReference type="Gene3D" id="3.50.50.60">
    <property type="entry name" value="FAD/NAD(P)-binding domain"/>
    <property type="match status" value="1"/>
</dbReference>
<dbReference type="EMBL" id="CP015405">
    <property type="protein sequence ID" value="ANU78152.1"/>
    <property type="molecule type" value="Genomic_DNA"/>
</dbReference>
<dbReference type="PROSITE" id="PS51379">
    <property type="entry name" value="4FE4S_FER_2"/>
    <property type="match status" value="1"/>
</dbReference>
<evidence type="ECO:0000313" key="7">
    <source>
        <dbReference type="EMBL" id="ANU78152.1"/>
    </source>
</evidence>
<dbReference type="PANTHER" id="PTHR43255:SF1">
    <property type="entry name" value="IRON-SULFUR-BINDING OXIDOREDUCTASE FADF-RELATED"/>
    <property type="match status" value="1"/>
</dbReference>
<evidence type="ECO:0000313" key="8">
    <source>
        <dbReference type="Proteomes" id="UP000092574"/>
    </source>
</evidence>
<dbReference type="InterPro" id="IPR028261">
    <property type="entry name" value="DPD_II"/>
</dbReference>
<evidence type="ECO:0000256" key="4">
    <source>
        <dbReference type="ARBA" id="ARBA00023004"/>
    </source>
</evidence>
<dbReference type="Pfam" id="PF13534">
    <property type="entry name" value="Fer4_17"/>
    <property type="match status" value="1"/>
</dbReference>
<dbReference type="Pfam" id="PF02754">
    <property type="entry name" value="CCG"/>
    <property type="match status" value="2"/>
</dbReference>
<proteinExistence type="predicted"/>
<dbReference type="PANTHER" id="PTHR43255">
    <property type="entry name" value="IRON-SULFUR-BINDING OXIDOREDUCTASE FADF-RELATED-RELATED"/>
    <property type="match status" value="1"/>
</dbReference>
<dbReference type="Pfam" id="PF14691">
    <property type="entry name" value="Fer4_20"/>
    <property type="match status" value="1"/>
</dbReference>